<gene>
    <name evidence="8" type="ORF">DF185_16365</name>
</gene>
<evidence type="ECO:0000256" key="3">
    <source>
        <dbReference type="ARBA" id="ARBA00022603"/>
    </source>
</evidence>
<keyword evidence="4 8" id="KW-0808">Transferase</keyword>
<evidence type="ECO:0000313" key="9">
    <source>
        <dbReference type="Proteomes" id="UP000248079"/>
    </source>
</evidence>
<comment type="caution">
    <text evidence="8">The sequence shown here is derived from an EMBL/GenBank/DDBJ whole genome shotgun (WGS) entry which is preliminary data.</text>
</comment>
<comment type="catalytic activity">
    <reaction evidence="6">
        <text>a 2'-deoxyadenosine in DNA + S-adenosyl-L-methionine = an N(6)-methyl-2'-deoxyadenosine in DNA + S-adenosyl-L-homocysteine + H(+)</text>
        <dbReference type="Rhea" id="RHEA:15197"/>
        <dbReference type="Rhea" id="RHEA-COMP:12418"/>
        <dbReference type="Rhea" id="RHEA-COMP:12419"/>
        <dbReference type="ChEBI" id="CHEBI:15378"/>
        <dbReference type="ChEBI" id="CHEBI:57856"/>
        <dbReference type="ChEBI" id="CHEBI:59789"/>
        <dbReference type="ChEBI" id="CHEBI:90615"/>
        <dbReference type="ChEBI" id="CHEBI:90616"/>
        <dbReference type="EC" id="2.1.1.72"/>
    </reaction>
</comment>
<keyword evidence="5" id="KW-0949">S-adenosyl-L-methionine</keyword>
<dbReference type="Proteomes" id="UP000248079">
    <property type="component" value="Unassembled WGS sequence"/>
</dbReference>
<dbReference type="AlphaFoldDB" id="A0A2V3ZU21"/>
<proteinExistence type="inferred from homology"/>
<sequence length="481" mass="55475">MTNKSSLLSSYKKQRQLRELKAILPELFEGGVLDIQKLKAFVGEDAFIDHTNYELSWYDKKLALDSAKANCDAELVFVKEKSILPKNSENRFIEGDNLDALKLLRKDYQEKIKLIYIDPPYNTGKNFAFSDNYHLAEDDYLEYLNQFNIGRVDELTQHKIESGEIHTQWLNMIFPRLILTKDLLTDDGAVVISIDESEKNNLQLICNEVYGEENFVGCFIWENRSISNDSANLFSTIHEYILVYAKDKSKLKFKGEEKDFSNYSNPDHDENGDWIPDNPTAASGNENARFPIVNPNTQEEYLPPNGRYWAFSKARVEEWTKSGKMVFPKEKGKRFLLKKYRNELRSEKKPLSSIITDIPGLRGTKELKDLYPEEIPFKHPKPTDLLIFLFDQLMDKEDIVLDIFAGSASTAHAIYKMNFSPDSNRRFICIQKNEKLAVNSAGYKLGFSFISDIAIDRIERAGKLQSVNNSGVNYFKIEYSE</sequence>
<dbReference type="InterPro" id="IPR002941">
    <property type="entry name" value="DNA_methylase_N4/N6"/>
</dbReference>
<evidence type="ECO:0000256" key="2">
    <source>
        <dbReference type="ARBA" id="ARBA00011900"/>
    </source>
</evidence>
<dbReference type="InterPro" id="IPR029063">
    <property type="entry name" value="SAM-dependent_MTases_sf"/>
</dbReference>
<evidence type="ECO:0000256" key="6">
    <source>
        <dbReference type="ARBA" id="ARBA00047942"/>
    </source>
</evidence>
<dbReference type="GO" id="GO:0009007">
    <property type="term" value="F:site-specific DNA-methyltransferase (adenine-specific) activity"/>
    <property type="evidence" value="ECO:0007669"/>
    <property type="project" value="UniProtKB-EC"/>
</dbReference>
<dbReference type="RefSeq" id="WP_110361843.1">
    <property type="nucleotide sequence ID" value="NZ_QFLI01000008.1"/>
</dbReference>
<feature type="domain" description="DNA methylase N-4/N-6" evidence="7">
    <location>
        <begin position="112"/>
        <end position="435"/>
    </location>
</feature>
<dbReference type="Pfam" id="PF01555">
    <property type="entry name" value="N6_N4_Mtase"/>
    <property type="match status" value="1"/>
</dbReference>
<evidence type="ECO:0000256" key="1">
    <source>
        <dbReference type="ARBA" id="ARBA00006594"/>
    </source>
</evidence>
<evidence type="ECO:0000256" key="4">
    <source>
        <dbReference type="ARBA" id="ARBA00022679"/>
    </source>
</evidence>
<evidence type="ECO:0000313" key="8">
    <source>
        <dbReference type="EMBL" id="PXX97911.1"/>
    </source>
</evidence>
<dbReference type="OrthoDB" id="9800801at2"/>
<dbReference type="GO" id="GO:0008170">
    <property type="term" value="F:N-methyltransferase activity"/>
    <property type="evidence" value="ECO:0007669"/>
    <property type="project" value="InterPro"/>
</dbReference>
<dbReference type="PROSITE" id="PS00092">
    <property type="entry name" value="N6_MTASE"/>
    <property type="match status" value="1"/>
</dbReference>
<evidence type="ECO:0000259" key="7">
    <source>
        <dbReference type="Pfam" id="PF01555"/>
    </source>
</evidence>
<dbReference type="GO" id="GO:0032259">
    <property type="term" value="P:methylation"/>
    <property type="evidence" value="ECO:0007669"/>
    <property type="project" value="UniProtKB-KW"/>
</dbReference>
<dbReference type="PIRSF" id="PIRSF015855">
    <property type="entry name" value="TypeIII_Mtase_mKpnI"/>
    <property type="match status" value="1"/>
</dbReference>
<accession>A0A2V3ZU21</accession>
<dbReference type="SUPFAM" id="SSF53335">
    <property type="entry name" value="S-adenosyl-L-methionine-dependent methyltransferases"/>
    <property type="match status" value="1"/>
</dbReference>
<dbReference type="InterPro" id="IPR002295">
    <property type="entry name" value="N4/N6-MTase_EcoPI_Mod-like"/>
</dbReference>
<dbReference type="InterPro" id="IPR002052">
    <property type="entry name" value="DNA_methylase_N6_adenine_CS"/>
</dbReference>
<protein>
    <recommendedName>
        <fullName evidence="2">site-specific DNA-methyltransferase (adenine-specific)</fullName>
        <ecNumber evidence="2">2.1.1.72</ecNumber>
    </recommendedName>
</protein>
<dbReference type="GO" id="GO:0003677">
    <property type="term" value="F:DNA binding"/>
    <property type="evidence" value="ECO:0007669"/>
    <property type="project" value="InterPro"/>
</dbReference>
<dbReference type="PRINTS" id="PR00506">
    <property type="entry name" value="D21N6MTFRASE"/>
</dbReference>
<dbReference type="EMBL" id="QFLI01000008">
    <property type="protein sequence ID" value="PXX97911.1"/>
    <property type="molecule type" value="Genomic_DNA"/>
</dbReference>
<comment type="similarity">
    <text evidence="1">Belongs to the N(4)/N(6)-methyltransferase family.</text>
</comment>
<dbReference type="EC" id="2.1.1.72" evidence="2"/>
<keyword evidence="3 8" id="KW-0489">Methyltransferase</keyword>
<keyword evidence="9" id="KW-1185">Reference proteome</keyword>
<reference evidence="8 9" key="1">
    <citation type="submission" date="2018-05" db="EMBL/GenBank/DDBJ databases">
        <title>Marinifilum breve JC075T sp. nov., a marine bacterium isolated from Yongle Blue Hole in the South China Sea.</title>
        <authorList>
            <person name="Fu T."/>
        </authorList>
    </citation>
    <scope>NUCLEOTIDE SEQUENCE [LARGE SCALE GENOMIC DNA]</scope>
    <source>
        <strain evidence="8 9">JC075</strain>
    </source>
</reference>
<evidence type="ECO:0000256" key="5">
    <source>
        <dbReference type="ARBA" id="ARBA00022691"/>
    </source>
</evidence>
<dbReference type="Gene3D" id="3.40.50.150">
    <property type="entry name" value="Vaccinia Virus protein VP39"/>
    <property type="match status" value="1"/>
</dbReference>
<organism evidence="8 9">
    <name type="scientific">Marinifilum breve</name>
    <dbReference type="NCBI Taxonomy" id="2184082"/>
    <lineage>
        <taxon>Bacteria</taxon>
        <taxon>Pseudomonadati</taxon>
        <taxon>Bacteroidota</taxon>
        <taxon>Bacteroidia</taxon>
        <taxon>Marinilabiliales</taxon>
        <taxon>Marinifilaceae</taxon>
    </lineage>
</organism>
<name>A0A2V3ZU21_9BACT</name>